<evidence type="ECO:0000313" key="1">
    <source>
        <dbReference type="EMBL" id="VDN30052.1"/>
    </source>
</evidence>
<organism evidence="1 2">
    <name type="scientific">Cylicostephanus goldi</name>
    <name type="common">Nematode worm</name>
    <dbReference type="NCBI Taxonomy" id="71465"/>
    <lineage>
        <taxon>Eukaryota</taxon>
        <taxon>Metazoa</taxon>
        <taxon>Ecdysozoa</taxon>
        <taxon>Nematoda</taxon>
        <taxon>Chromadorea</taxon>
        <taxon>Rhabditida</taxon>
        <taxon>Rhabditina</taxon>
        <taxon>Rhabditomorpha</taxon>
        <taxon>Strongyloidea</taxon>
        <taxon>Strongylidae</taxon>
        <taxon>Cylicostephanus</taxon>
    </lineage>
</organism>
<dbReference type="AlphaFoldDB" id="A0A3P7QDR0"/>
<name>A0A3P7QDR0_CYLGO</name>
<sequence>MCEIGLRPGYRLKNMCSLMLPENEANPEDGIRLLKMGDDPSGGGLRMR</sequence>
<proteinExistence type="predicted"/>
<protein>
    <submittedName>
        <fullName evidence="1">Uncharacterized protein</fullName>
    </submittedName>
</protein>
<dbReference type="EMBL" id="UYRV01116389">
    <property type="protein sequence ID" value="VDN30052.1"/>
    <property type="molecule type" value="Genomic_DNA"/>
</dbReference>
<reference evidence="1 2" key="1">
    <citation type="submission" date="2018-11" db="EMBL/GenBank/DDBJ databases">
        <authorList>
            <consortium name="Pathogen Informatics"/>
        </authorList>
    </citation>
    <scope>NUCLEOTIDE SEQUENCE [LARGE SCALE GENOMIC DNA]</scope>
</reference>
<accession>A0A3P7QDR0</accession>
<keyword evidence="2" id="KW-1185">Reference proteome</keyword>
<dbReference type="Proteomes" id="UP000271889">
    <property type="component" value="Unassembled WGS sequence"/>
</dbReference>
<evidence type="ECO:0000313" key="2">
    <source>
        <dbReference type="Proteomes" id="UP000271889"/>
    </source>
</evidence>
<gene>
    <name evidence="1" type="ORF">CGOC_LOCUS11436</name>
</gene>